<dbReference type="Proteomes" id="UP000799766">
    <property type="component" value="Unassembled WGS sequence"/>
</dbReference>
<dbReference type="AlphaFoldDB" id="A0A6A6NU15"/>
<name>A0A6A6NU15_9PEZI</name>
<sequence length="151" mass="16444">MQRQGRPCLGRATLDAIVWLQFKSLRQSRLASNGSRGARKDGDRSCSRAGSEFAASHTRCLRMYAAGVEGAGGGDALRCVEGSRCCRFGRPETPLGVADTAAATPFLLHILHFRGRSTAPRLTSRPSRTLSEPRCHLAPGARRSRPIKIIW</sequence>
<accession>A0A6A6NU15</accession>
<evidence type="ECO:0000313" key="2">
    <source>
        <dbReference type="Proteomes" id="UP000799766"/>
    </source>
</evidence>
<evidence type="ECO:0000313" key="1">
    <source>
        <dbReference type="EMBL" id="KAF2455260.1"/>
    </source>
</evidence>
<keyword evidence="2" id="KW-1185">Reference proteome</keyword>
<reference evidence="1" key="1">
    <citation type="journal article" date="2020" name="Stud. Mycol.">
        <title>101 Dothideomycetes genomes: a test case for predicting lifestyles and emergence of pathogens.</title>
        <authorList>
            <person name="Haridas S."/>
            <person name="Albert R."/>
            <person name="Binder M."/>
            <person name="Bloem J."/>
            <person name="Labutti K."/>
            <person name="Salamov A."/>
            <person name="Andreopoulos B."/>
            <person name="Baker S."/>
            <person name="Barry K."/>
            <person name="Bills G."/>
            <person name="Bluhm B."/>
            <person name="Cannon C."/>
            <person name="Castanera R."/>
            <person name="Culley D."/>
            <person name="Daum C."/>
            <person name="Ezra D."/>
            <person name="Gonzalez J."/>
            <person name="Henrissat B."/>
            <person name="Kuo A."/>
            <person name="Liang C."/>
            <person name="Lipzen A."/>
            <person name="Lutzoni F."/>
            <person name="Magnuson J."/>
            <person name="Mondo S."/>
            <person name="Nolan M."/>
            <person name="Ohm R."/>
            <person name="Pangilinan J."/>
            <person name="Park H.-J."/>
            <person name="Ramirez L."/>
            <person name="Alfaro M."/>
            <person name="Sun H."/>
            <person name="Tritt A."/>
            <person name="Yoshinaga Y."/>
            <person name="Zwiers L.-H."/>
            <person name="Turgeon B."/>
            <person name="Goodwin S."/>
            <person name="Spatafora J."/>
            <person name="Crous P."/>
            <person name="Grigoriev I."/>
        </authorList>
    </citation>
    <scope>NUCLEOTIDE SEQUENCE</scope>
    <source>
        <strain evidence="1">ATCC 16933</strain>
    </source>
</reference>
<proteinExistence type="predicted"/>
<gene>
    <name evidence="1" type="ORF">BDY21DRAFT_72347</name>
</gene>
<dbReference type="EMBL" id="MU001687">
    <property type="protein sequence ID" value="KAF2455260.1"/>
    <property type="molecule type" value="Genomic_DNA"/>
</dbReference>
<organism evidence="1 2">
    <name type="scientific">Lineolata rhizophorae</name>
    <dbReference type="NCBI Taxonomy" id="578093"/>
    <lineage>
        <taxon>Eukaryota</taxon>
        <taxon>Fungi</taxon>
        <taxon>Dikarya</taxon>
        <taxon>Ascomycota</taxon>
        <taxon>Pezizomycotina</taxon>
        <taxon>Dothideomycetes</taxon>
        <taxon>Dothideomycetes incertae sedis</taxon>
        <taxon>Lineolatales</taxon>
        <taxon>Lineolataceae</taxon>
        <taxon>Lineolata</taxon>
    </lineage>
</organism>
<protein>
    <submittedName>
        <fullName evidence="1">Uncharacterized protein</fullName>
    </submittedName>
</protein>